<dbReference type="GeneID" id="24438878"/>
<evidence type="ECO:0000313" key="4">
    <source>
        <dbReference type="Proteomes" id="UP000009168"/>
    </source>
</evidence>
<gene>
    <name evidence="3" type="ORF">TTHERM_000420689</name>
</gene>
<accession>W7X8C2</accession>
<keyword evidence="2" id="KW-0812">Transmembrane</keyword>
<keyword evidence="2" id="KW-0472">Membrane</keyword>
<dbReference type="RefSeq" id="XP_012654821.1">
    <property type="nucleotide sequence ID" value="XM_012799367.1"/>
</dbReference>
<feature type="transmembrane region" description="Helical" evidence="2">
    <location>
        <begin position="506"/>
        <end position="530"/>
    </location>
</feature>
<dbReference type="AlphaFoldDB" id="W7X8C2"/>
<feature type="transmembrane region" description="Helical" evidence="2">
    <location>
        <begin position="655"/>
        <end position="676"/>
    </location>
</feature>
<dbReference type="KEGG" id="tet:TTHERM_000420689"/>
<feature type="region of interest" description="Disordered" evidence="1">
    <location>
        <begin position="108"/>
        <end position="147"/>
    </location>
</feature>
<name>W7X8C2_TETTS</name>
<feature type="transmembrane region" description="Helical" evidence="2">
    <location>
        <begin position="473"/>
        <end position="494"/>
    </location>
</feature>
<organism evidence="3 4">
    <name type="scientific">Tetrahymena thermophila (strain SB210)</name>
    <dbReference type="NCBI Taxonomy" id="312017"/>
    <lineage>
        <taxon>Eukaryota</taxon>
        <taxon>Sar</taxon>
        <taxon>Alveolata</taxon>
        <taxon>Ciliophora</taxon>
        <taxon>Intramacronucleata</taxon>
        <taxon>Oligohymenophorea</taxon>
        <taxon>Hymenostomatida</taxon>
        <taxon>Tetrahymenina</taxon>
        <taxon>Tetrahymenidae</taxon>
        <taxon>Tetrahymena</taxon>
    </lineage>
</organism>
<evidence type="ECO:0000256" key="1">
    <source>
        <dbReference type="SAM" id="MobiDB-lite"/>
    </source>
</evidence>
<proteinExistence type="predicted"/>
<dbReference type="EMBL" id="GG662536">
    <property type="protein sequence ID" value="EWS72653.1"/>
    <property type="molecule type" value="Genomic_DNA"/>
</dbReference>
<dbReference type="Proteomes" id="UP000009168">
    <property type="component" value="Unassembled WGS sequence"/>
</dbReference>
<feature type="region of interest" description="Disordered" evidence="1">
    <location>
        <begin position="201"/>
        <end position="232"/>
    </location>
</feature>
<keyword evidence="2" id="KW-1133">Transmembrane helix</keyword>
<evidence type="ECO:0000256" key="2">
    <source>
        <dbReference type="SAM" id="Phobius"/>
    </source>
</evidence>
<dbReference type="InParanoid" id="W7X8C2"/>
<protein>
    <submittedName>
        <fullName evidence="3">Glutamyl-tRNA synthetase protein, putative</fullName>
    </submittedName>
</protein>
<sequence length="699" mass="82121">MQINFLKQQDDAIYNQNQYGLELQNVGVYPTTPISEKKQRLSVALLHTKRKVTALESMTFQKVGGSSTSLKPSSTGNQSYQSSIFSDDQFQDAQSQFGNYGDNFSSVGGYQQKSSKKNSQDQQEYDKDSNYSSSDSDESFVTAQSGSPDIHYERIKQEFFSNISKKSKSVLTSPNLKKLPQSSTEQKVTAADLYNNQEFEFSLNSQQKNTRDSRAQSIEQSSKQRRKSSSLDNSYKDKFNIMQIVKIVSTDQKQQEDLHQIEEETYSNFSSSIQSRMFSKVIPTNENQGGLDDKQQNKQILCRSSCINQFNNGNMTFQSTVDSIDISNKLNQSYLKDDNSSSILGFDQSYQKVSKKQNKEKNSNVPQLRTTSNYLDNRRTLQCLTQLQLPLSIDKNKQIKEQNAQLPVNNQYQMNKSLNYYRYQKKNSSTLATNRILEIKKNYRSRNQEQKAFKEFTLNITYILSQEIQKNKFSLILFQFLQIWSFFLRYYFYFFSLYMMIADSSYSQYLLPMILLPRIFYIFSIYKVIFSYQNHTKSYRQVSLIFNSGFGFDDYFQIMNMNQLLTSDSFEKLTKEKIIARFQFILCPSELNIFTLNKDIVTFSKRKELWYLSNYILISIEYISIYIIMIFFSIYNHQFQKEFQLKENFSLNIFTFSFIYNAVSVIFFIIYNLYYLRKGNQKLKKDNLNVYNKNKRQTK</sequence>
<feature type="transmembrane region" description="Helical" evidence="2">
    <location>
        <begin position="615"/>
        <end position="635"/>
    </location>
</feature>
<evidence type="ECO:0000313" key="3">
    <source>
        <dbReference type="EMBL" id="EWS72653.1"/>
    </source>
</evidence>
<keyword evidence="4" id="KW-1185">Reference proteome</keyword>
<reference evidence="4" key="1">
    <citation type="journal article" date="2006" name="PLoS Biol.">
        <title>Macronuclear genome sequence of the ciliate Tetrahymena thermophila, a model eukaryote.</title>
        <authorList>
            <person name="Eisen J.A."/>
            <person name="Coyne R.S."/>
            <person name="Wu M."/>
            <person name="Wu D."/>
            <person name="Thiagarajan M."/>
            <person name="Wortman J.R."/>
            <person name="Badger J.H."/>
            <person name="Ren Q."/>
            <person name="Amedeo P."/>
            <person name="Jones K.M."/>
            <person name="Tallon L.J."/>
            <person name="Delcher A.L."/>
            <person name="Salzberg S.L."/>
            <person name="Silva J.C."/>
            <person name="Haas B.J."/>
            <person name="Majoros W.H."/>
            <person name="Farzad M."/>
            <person name="Carlton J.M."/>
            <person name="Smith R.K. Jr."/>
            <person name="Garg J."/>
            <person name="Pearlman R.E."/>
            <person name="Karrer K.M."/>
            <person name="Sun L."/>
            <person name="Manning G."/>
            <person name="Elde N.C."/>
            <person name="Turkewitz A.P."/>
            <person name="Asai D.J."/>
            <person name="Wilkes D.E."/>
            <person name="Wang Y."/>
            <person name="Cai H."/>
            <person name="Collins K."/>
            <person name="Stewart B.A."/>
            <person name="Lee S.R."/>
            <person name="Wilamowska K."/>
            <person name="Weinberg Z."/>
            <person name="Ruzzo W.L."/>
            <person name="Wloga D."/>
            <person name="Gaertig J."/>
            <person name="Frankel J."/>
            <person name="Tsao C.-C."/>
            <person name="Gorovsky M.A."/>
            <person name="Keeling P.J."/>
            <person name="Waller R.F."/>
            <person name="Patron N.J."/>
            <person name="Cherry J.M."/>
            <person name="Stover N.A."/>
            <person name="Krieger C.J."/>
            <person name="del Toro C."/>
            <person name="Ryder H.F."/>
            <person name="Williamson S.C."/>
            <person name="Barbeau R.A."/>
            <person name="Hamilton E.P."/>
            <person name="Orias E."/>
        </authorList>
    </citation>
    <scope>NUCLEOTIDE SEQUENCE [LARGE SCALE GENOMIC DNA]</scope>
    <source>
        <strain evidence="4">SB210</strain>
    </source>
</reference>